<evidence type="ECO:0000256" key="1">
    <source>
        <dbReference type="SAM" id="MobiDB-lite"/>
    </source>
</evidence>
<keyword evidence="3" id="KW-1185">Reference proteome</keyword>
<dbReference type="Proteomes" id="UP000241769">
    <property type="component" value="Unassembled WGS sequence"/>
</dbReference>
<feature type="compositionally biased region" description="Basic and acidic residues" evidence="1">
    <location>
        <begin position="1"/>
        <end position="15"/>
    </location>
</feature>
<protein>
    <submittedName>
        <fullName evidence="2">Uncharacterized protein</fullName>
    </submittedName>
</protein>
<feature type="region of interest" description="Disordered" evidence="1">
    <location>
        <begin position="1"/>
        <end position="71"/>
    </location>
</feature>
<feature type="non-terminal residue" evidence="2">
    <location>
        <position position="1"/>
    </location>
</feature>
<feature type="compositionally biased region" description="Polar residues" evidence="1">
    <location>
        <begin position="59"/>
        <end position="71"/>
    </location>
</feature>
<evidence type="ECO:0000313" key="3">
    <source>
        <dbReference type="Proteomes" id="UP000241769"/>
    </source>
</evidence>
<accession>A0A2P6MS93</accession>
<dbReference type="AlphaFoldDB" id="A0A2P6MS93"/>
<dbReference type="InParanoid" id="A0A2P6MS93"/>
<reference evidence="2 3" key="1">
    <citation type="journal article" date="2018" name="Genome Biol. Evol.">
        <title>Multiple Roots of Fruiting Body Formation in Amoebozoa.</title>
        <authorList>
            <person name="Hillmann F."/>
            <person name="Forbes G."/>
            <person name="Novohradska S."/>
            <person name="Ferling I."/>
            <person name="Riege K."/>
            <person name="Groth M."/>
            <person name="Westermann M."/>
            <person name="Marz M."/>
            <person name="Spaller T."/>
            <person name="Winckler T."/>
            <person name="Schaap P."/>
            <person name="Glockner G."/>
        </authorList>
    </citation>
    <scope>NUCLEOTIDE SEQUENCE [LARGE SCALE GENOMIC DNA]</scope>
    <source>
        <strain evidence="2 3">Jena</strain>
    </source>
</reference>
<evidence type="ECO:0000313" key="2">
    <source>
        <dbReference type="EMBL" id="PRP74565.1"/>
    </source>
</evidence>
<proteinExistence type="predicted"/>
<dbReference type="OrthoDB" id="8048158at2759"/>
<comment type="caution">
    <text evidence="2">The sequence shown here is derived from an EMBL/GenBank/DDBJ whole genome shotgun (WGS) entry which is preliminary data.</text>
</comment>
<dbReference type="EMBL" id="MDYQ01000453">
    <property type="protein sequence ID" value="PRP74565.1"/>
    <property type="molecule type" value="Genomic_DNA"/>
</dbReference>
<name>A0A2P6MS93_9EUKA</name>
<organism evidence="2 3">
    <name type="scientific">Planoprotostelium fungivorum</name>
    <dbReference type="NCBI Taxonomy" id="1890364"/>
    <lineage>
        <taxon>Eukaryota</taxon>
        <taxon>Amoebozoa</taxon>
        <taxon>Evosea</taxon>
        <taxon>Variosea</taxon>
        <taxon>Cavosteliida</taxon>
        <taxon>Cavosteliaceae</taxon>
        <taxon>Planoprotostelium</taxon>
    </lineage>
</organism>
<sequence length="174" mass="18926">TDHTNRGAPKREAAPDRSTAAPLWAAIPDNGGYKVHPVPAPTSTREEDNNKRNAMSGAPTITGTNQLPNPPINTGITMKKIMTTAWAYRLTRLATQILGTTYQYHDGVLSTSTDVARIPMSNSCVGDNPNNFAFRSGPEPARSSTRCFQLNPMWDIPHSAGGVYTIVEGRPKRH</sequence>
<gene>
    <name evidence="2" type="ORF">PROFUN_16060</name>
</gene>